<dbReference type="Gene3D" id="3.30.479.30">
    <property type="entry name" value="Band 7 domain"/>
    <property type="match status" value="1"/>
</dbReference>
<evidence type="ECO:0000313" key="4">
    <source>
        <dbReference type="EMBL" id="MBK1705414.1"/>
    </source>
</evidence>
<dbReference type="EMBL" id="NRSJ01000021">
    <property type="protein sequence ID" value="MBK1705414.1"/>
    <property type="molecule type" value="Genomic_DNA"/>
</dbReference>
<evidence type="ECO:0000313" key="5">
    <source>
        <dbReference type="Proteomes" id="UP001296776"/>
    </source>
</evidence>
<evidence type="ECO:0000256" key="2">
    <source>
        <dbReference type="SAM" id="MobiDB-lite"/>
    </source>
</evidence>
<dbReference type="Proteomes" id="UP001296776">
    <property type="component" value="Unassembled WGS sequence"/>
</dbReference>
<dbReference type="SUPFAM" id="SSF117892">
    <property type="entry name" value="Band 7/SPFH domain"/>
    <property type="match status" value="1"/>
</dbReference>
<dbReference type="InterPro" id="IPR050710">
    <property type="entry name" value="Band7/mec-2_domain"/>
</dbReference>
<proteinExistence type="predicted"/>
<comment type="caution">
    <text evidence="4">The sequence shown here is derived from an EMBL/GenBank/DDBJ whole genome shotgun (WGS) entry which is preliminary data.</text>
</comment>
<evidence type="ECO:0000259" key="3">
    <source>
        <dbReference type="SMART" id="SM00244"/>
    </source>
</evidence>
<dbReference type="SMART" id="SM00244">
    <property type="entry name" value="PHB"/>
    <property type="match status" value="1"/>
</dbReference>
<feature type="compositionally biased region" description="Pro residues" evidence="2">
    <location>
        <begin position="347"/>
        <end position="357"/>
    </location>
</feature>
<organism evidence="4 5">
    <name type="scientific">Halochromatium glycolicum</name>
    <dbReference type="NCBI Taxonomy" id="85075"/>
    <lineage>
        <taxon>Bacteria</taxon>
        <taxon>Pseudomonadati</taxon>
        <taxon>Pseudomonadota</taxon>
        <taxon>Gammaproteobacteria</taxon>
        <taxon>Chromatiales</taxon>
        <taxon>Chromatiaceae</taxon>
        <taxon>Halochromatium</taxon>
    </lineage>
</organism>
<gene>
    <name evidence="4" type="ORF">CKO40_12860</name>
</gene>
<accession>A0AAJ0U522</accession>
<reference evidence="4" key="1">
    <citation type="submission" date="2017-08" db="EMBL/GenBank/DDBJ databases">
        <authorList>
            <person name="Imhoff J.F."/>
            <person name="Rahn T."/>
            <person name="Kuenzel S."/>
            <person name="Neulinger S.C."/>
        </authorList>
    </citation>
    <scope>NUCLEOTIDE SEQUENCE</scope>
    <source>
        <strain evidence="4">DSM 11080</strain>
    </source>
</reference>
<feature type="compositionally biased region" description="Low complexity" evidence="2">
    <location>
        <begin position="325"/>
        <end position="346"/>
    </location>
</feature>
<dbReference type="PANTHER" id="PTHR43327:SF47">
    <property type="entry name" value="BAND 7 PROTEIN"/>
    <property type="match status" value="1"/>
</dbReference>
<feature type="region of interest" description="Disordered" evidence="2">
    <location>
        <begin position="325"/>
        <end position="373"/>
    </location>
</feature>
<keyword evidence="5" id="KW-1185">Reference proteome</keyword>
<reference evidence="4" key="2">
    <citation type="journal article" date="2020" name="Microorganisms">
        <title>Osmotic Adaptation and Compatible Solute Biosynthesis of Phototrophic Bacteria as Revealed from Genome Analyses.</title>
        <authorList>
            <person name="Imhoff J.F."/>
            <person name="Rahn T."/>
            <person name="Kunzel S."/>
            <person name="Keller A."/>
            <person name="Neulinger S.C."/>
        </authorList>
    </citation>
    <scope>NUCLEOTIDE SEQUENCE</scope>
    <source>
        <strain evidence="4">DSM 11080</strain>
    </source>
</reference>
<name>A0AAJ0U522_9GAMM</name>
<dbReference type="RefSeq" id="WP_200346622.1">
    <property type="nucleotide sequence ID" value="NZ_NRSJ01000021.1"/>
</dbReference>
<dbReference type="PANTHER" id="PTHR43327">
    <property type="entry name" value="STOMATIN-LIKE PROTEIN 2, MITOCHONDRIAL"/>
    <property type="match status" value="1"/>
</dbReference>
<evidence type="ECO:0000256" key="1">
    <source>
        <dbReference type="ARBA" id="ARBA00004167"/>
    </source>
</evidence>
<sequence length="373" mass="40894">MLPAAFLLGLLVFIGFKVIVRALYTVKPNERAVLTSFGRAIRLGDQMVADDSLNDDERERYQFPQLRVIGPGGPYFKWPWQEVHKVDIATQSIDLTWDPTKSQRTIEAVTKDNLTTGVDGQIRFRVAEGNLYAYCFGVDSPLEHVMGYFISVLRERIANFVDPKGQSLVDADDMQGEASSAAVELTEGVSINDLRKNLPLLNDYMETQCRSTGARYGIELDAALITQIDPPSEVDRALSAINSTRNQVAADISTARADAEQQITMSKRAVEIASNNAQAEVAPLRELARTLQAIKQSGGGEALRAYIRNMRIPLLKQAKRIVQIAGPGSSASQSRSQSRPQHKSQQTPPPAFQPPSSAPSAVSDGHSSVQSER</sequence>
<dbReference type="Pfam" id="PF01145">
    <property type="entry name" value="Band_7"/>
    <property type="match status" value="1"/>
</dbReference>
<dbReference type="AlphaFoldDB" id="A0AAJ0U522"/>
<comment type="subcellular location">
    <subcellularLocation>
        <location evidence="1">Membrane</location>
        <topology evidence="1">Single-pass membrane protein</topology>
    </subcellularLocation>
</comment>
<dbReference type="InterPro" id="IPR036013">
    <property type="entry name" value="Band_7/SPFH_dom_sf"/>
</dbReference>
<dbReference type="GO" id="GO:0016020">
    <property type="term" value="C:membrane"/>
    <property type="evidence" value="ECO:0007669"/>
    <property type="project" value="UniProtKB-SubCell"/>
</dbReference>
<feature type="domain" description="Band 7" evidence="3">
    <location>
        <begin position="21"/>
        <end position="242"/>
    </location>
</feature>
<dbReference type="InterPro" id="IPR001107">
    <property type="entry name" value="Band_7"/>
</dbReference>
<protein>
    <submittedName>
        <fullName evidence="4">Band 7 protein</fullName>
    </submittedName>
</protein>